<proteinExistence type="predicted"/>
<dbReference type="Gene3D" id="3.20.20.370">
    <property type="entry name" value="Glycoside hydrolase/deacetylase"/>
    <property type="match status" value="1"/>
</dbReference>
<protein>
    <recommendedName>
        <fullName evidence="3">LamB/YcsF family protein</fullName>
    </recommendedName>
</protein>
<evidence type="ECO:0008006" key="3">
    <source>
        <dbReference type="Google" id="ProtNLM"/>
    </source>
</evidence>
<dbReference type="PANTHER" id="PTHR30292">
    <property type="entry name" value="UNCHARACTERIZED PROTEIN YBGL-RELATED"/>
    <property type="match status" value="1"/>
</dbReference>
<dbReference type="Proteomes" id="UP000233276">
    <property type="component" value="Chromosome"/>
</dbReference>
<dbReference type="EMBL" id="CP025299">
    <property type="protein sequence ID" value="AUG30723.1"/>
    <property type="molecule type" value="Genomic_DNA"/>
</dbReference>
<name>A0A2K9E1A2_9MICO</name>
<accession>A0A2K9E1A2</accession>
<reference evidence="1 2" key="1">
    <citation type="submission" date="2017-12" db="EMBL/GenBank/DDBJ databases">
        <title>Isolation and characterization of estrogens degradatiion strain Microbacterium hominis SJTG1.</title>
        <authorList>
            <person name="Xiong W."/>
            <person name="Yin C."/>
            <person name="Zheng D."/>
            <person name="Liang R."/>
        </authorList>
    </citation>
    <scope>NUCLEOTIDE SEQUENCE [LARGE SCALE GENOMIC DNA]</scope>
    <source>
        <strain evidence="1 2">SJTG1</strain>
    </source>
</reference>
<evidence type="ECO:0000313" key="1">
    <source>
        <dbReference type="EMBL" id="AUG30723.1"/>
    </source>
</evidence>
<gene>
    <name evidence="1" type="ORF">CXR34_15440</name>
</gene>
<dbReference type="KEGG" id="mhos:CXR34_15440"/>
<dbReference type="InterPro" id="IPR011330">
    <property type="entry name" value="Glyco_hydro/deAcase_b/a-brl"/>
</dbReference>
<dbReference type="AlphaFoldDB" id="A0A2K9E1A2"/>
<organism evidence="1 2">
    <name type="scientific">Microbacterium hominis</name>
    <dbReference type="NCBI Taxonomy" id="162426"/>
    <lineage>
        <taxon>Bacteria</taxon>
        <taxon>Bacillati</taxon>
        <taxon>Actinomycetota</taxon>
        <taxon>Actinomycetes</taxon>
        <taxon>Micrococcales</taxon>
        <taxon>Microbacteriaceae</taxon>
        <taxon>Microbacterium</taxon>
    </lineage>
</organism>
<dbReference type="PANTHER" id="PTHR30292:SF0">
    <property type="entry name" value="5-OXOPROLINASE SUBUNIT A"/>
    <property type="match status" value="1"/>
</dbReference>
<dbReference type="Pfam" id="PF03746">
    <property type="entry name" value="LamB_YcsF"/>
    <property type="match status" value="1"/>
</dbReference>
<dbReference type="NCBIfam" id="NF003814">
    <property type="entry name" value="PRK05406.1-3"/>
    <property type="match status" value="1"/>
</dbReference>
<dbReference type="RefSeq" id="WP_101306903.1">
    <property type="nucleotide sequence ID" value="NZ_CP025299.1"/>
</dbReference>
<evidence type="ECO:0000313" key="2">
    <source>
        <dbReference type="Proteomes" id="UP000233276"/>
    </source>
</evidence>
<dbReference type="InterPro" id="IPR005501">
    <property type="entry name" value="LamB/YcsF/PxpA-like"/>
</dbReference>
<sequence>MAVIDLNADLGETVDGVPTGDDDAMFAVISSASIACGGHAGDAAAMRAAVERSTVTEVAIGAHPSYPDRAGFGRARLAIGPADLRASLDAQLSALDAAGADIRYVKPHGALYHAVRDDAAHAAAVVGAVAALSARLGRAVPILGLDGLIAAEAARAGLPFRLEAFLDRGYLPDGTLVPRGAPGALLHDPGQVADRAVRLARDGVVEAVDGTLLDTGAVSLCVHGDSPGAVEMARAVRRALDAAGIAVAAPW</sequence>
<dbReference type="SUPFAM" id="SSF88713">
    <property type="entry name" value="Glycoside hydrolase/deacetylase"/>
    <property type="match status" value="1"/>
</dbReference>
<dbReference type="GO" id="GO:0005975">
    <property type="term" value="P:carbohydrate metabolic process"/>
    <property type="evidence" value="ECO:0007669"/>
    <property type="project" value="InterPro"/>
</dbReference>